<dbReference type="Pfam" id="PF25483">
    <property type="entry name" value="DUF7906"/>
    <property type="match status" value="1"/>
</dbReference>
<dbReference type="AlphaFoldDB" id="X1CGG8"/>
<accession>X1CGG8</accession>
<feature type="non-terminal residue" evidence="2">
    <location>
        <position position="128"/>
    </location>
</feature>
<gene>
    <name evidence="2" type="ORF">S01H4_64097</name>
</gene>
<evidence type="ECO:0000313" key="2">
    <source>
        <dbReference type="EMBL" id="GAH07401.1"/>
    </source>
</evidence>
<sequence>LIIIDTYSFDPNGHTPYYYNATYNELDAEFMGYSSNPVPWGSTYQISGGAEDLRLLWLDLSAGPTSYAGYNFETAEGMVSNSTIPPIWTYEGLADAESRLTQDLVQYITKAVETRIIPSYTYIPPSPT</sequence>
<proteinExistence type="predicted"/>
<evidence type="ECO:0000259" key="1">
    <source>
        <dbReference type="Pfam" id="PF25483"/>
    </source>
</evidence>
<dbReference type="EMBL" id="BART01038762">
    <property type="protein sequence ID" value="GAH07401.1"/>
    <property type="molecule type" value="Genomic_DNA"/>
</dbReference>
<dbReference type="InterPro" id="IPR057228">
    <property type="entry name" value="DUF7906"/>
</dbReference>
<feature type="domain" description="DUF7906" evidence="1">
    <location>
        <begin position="15"/>
        <end position="118"/>
    </location>
</feature>
<protein>
    <recommendedName>
        <fullName evidence="1">DUF7906 domain-containing protein</fullName>
    </recommendedName>
</protein>
<name>X1CGG8_9ZZZZ</name>
<organism evidence="2">
    <name type="scientific">marine sediment metagenome</name>
    <dbReference type="NCBI Taxonomy" id="412755"/>
    <lineage>
        <taxon>unclassified sequences</taxon>
        <taxon>metagenomes</taxon>
        <taxon>ecological metagenomes</taxon>
    </lineage>
</organism>
<comment type="caution">
    <text evidence="2">The sequence shown here is derived from an EMBL/GenBank/DDBJ whole genome shotgun (WGS) entry which is preliminary data.</text>
</comment>
<reference evidence="2" key="1">
    <citation type="journal article" date="2014" name="Front. Microbiol.">
        <title>High frequency of phylogenetically diverse reductive dehalogenase-homologous genes in deep subseafloor sedimentary metagenomes.</title>
        <authorList>
            <person name="Kawai M."/>
            <person name="Futagami T."/>
            <person name="Toyoda A."/>
            <person name="Takaki Y."/>
            <person name="Nishi S."/>
            <person name="Hori S."/>
            <person name="Arai W."/>
            <person name="Tsubouchi T."/>
            <person name="Morono Y."/>
            <person name="Uchiyama I."/>
            <person name="Ito T."/>
            <person name="Fujiyama A."/>
            <person name="Inagaki F."/>
            <person name="Takami H."/>
        </authorList>
    </citation>
    <scope>NUCLEOTIDE SEQUENCE</scope>
    <source>
        <strain evidence="2">Expedition CK06-06</strain>
    </source>
</reference>
<feature type="non-terminal residue" evidence="2">
    <location>
        <position position="1"/>
    </location>
</feature>